<protein>
    <submittedName>
        <fullName evidence="1">Uncharacterized protein</fullName>
    </submittedName>
</protein>
<gene>
    <name evidence="1" type="ORF">IAA42_05070</name>
</gene>
<evidence type="ECO:0000313" key="2">
    <source>
        <dbReference type="Proteomes" id="UP000824133"/>
    </source>
</evidence>
<organism evidence="1 2">
    <name type="scientific">Candidatus Olsenella excrementavium</name>
    <dbReference type="NCBI Taxonomy" id="2838709"/>
    <lineage>
        <taxon>Bacteria</taxon>
        <taxon>Bacillati</taxon>
        <taxon>Actinomycetota</taxon>
        <taxon>Coriobacteriia</taxon>
        <taxon>Coriobacteriales</taxon>
        <taxon>Atopobiaceae</taxon>
        <taxon>Olsenella</taxon>
    </lineage>
</organism>
<dbReference type="AlphaFoldDB" id="A0A9D1ZA69"/>
<comment type="caution">
    <text evidence="1">The sequence shown here is derived from an EMBL/GenBank/DDBJ whole genome shotgun (WGS) entry which is preliminary data.</text>
</comment>
<reference evidence="1" key="1">
    <citation type="journal article" date="2021" name="PeerJ">
        <title>Extensive microbial diversity within the chicken gut microbiome revealed by metagenomics and culture.</title>
        <authorList>
            <person name="Gilroy R."/>
            <person name="Ravi A."/>
            <person name="Getino M."/>
            <person name="Pursley I."/>
            <person name="Horton D.L."/>
            <person name="Alikhan N.F."/>
            <person name="Baker D."/>
            <person name="Gharbi K."/>
            <person name="Hall N."/>
            <person name="Watson M."/>
            <person name="Adriaenssens E.M."/>
            <person name="Foster-Nyarko E."/>
            <person name="Jarju S."/>
            <person name="Secka A."/>
            <person name="Antonio M."/>
            <person name="Oren A."/>
            <person name="Chaudhuri R.R."/>
            <person name="La Ragione R."/>
            <person name="Hildebrand F."/>
            <person name="Pallen M.J."/>
        </authorList>
    </citation>
    <scope>NUCLEOTIDE SEQUENCE</scope>
    <source>
        <strain evidence="1">ChiHjej10B9-743</strain>
    </source>
</reference>
<dbReference type="EMBL" id="DXCP01000037">
    <property type="protein sequence ID" value="HIY79791.1"/>
    <property type="molecule type" value="Genomic_DNA"/>
</dbReference>
<reference evidence="1" key="2">
    <citation type="submission" date="2021-04" db="EMBL/GenBank/DDBJ databases">
        <authorList>
            <person name="Gilroy R."/>
        </authorList>
    </citation>
    <scope>NUCLEOTIDE SEQUENCE</scope>
    <source>
        <strain evidence="1">ChiHjej10B9-743</strain>
    </source>
</reference>
<accession>A0A9D1ZA69</accession>
<evidence type="ECO:0000313" key="1">
    <source>
        <dbReference type="EMBL" id="HIY79791.1"/>
    </source>
</evidence>
<sequence>MRPFPVVEVGAYLSSSEFIMAEAADSNSGRHSMPRILEAVAQNAGNRRLCILFLDQWPKGPAKDRRVTVGDEEFGLLVVHHDGGDRIHDEPRVGIELIGGDIDAAWFEGKELQAL</sequence>
<dbReference type="Proteomes" id="UP000824133">
    <property type="component" value="Unassembled WGS sequence"/>
</dbReference>
<proteinExistence type="predicted"/>
<name>A0A9D1ZA69_9ACTN</name>